<dbReference type="KEGG" id="caqu:CAQU_00295"/>
<dbReference type="PANTHER" id="PTHR14969:SF13">
    <property type="entry name" value="AT30094P"/>
    <property type="match status" value="1"/>
</dbReference>
<dbReference type="InterPro" id="IPR036938">
    <property type="entry name" value="PAP2/HPO_sf"/>
</dbReference>
<evidence type="ECO:0000259" key="3">
    <source>
        <dbReference type="SMART" id="SM00014"/>
    </source>
</evidence>
<reference evidence="4 5" key="1">
    <citation type="submission" date="2014-08" db="EMBL/GenBank/DDBJ databases">
        <title>Complete genome sequence of Corynebacterium aquilae S-613T(T) (=DSM 44791(T)), isolated from the choana of a healthy golden eagle.</title>
        <authorList>
            <person name="Ruckert C."/>
            <person name="Albersmeier A."/>
            <person name="Winkler A."/>
            <person name="Kalinowski J."/>
        </authorList>
    </citation>
    <scope>NUCLEOTIDE SEQUENCE [LARGE SCALE GENOMIC DNA]</scope>
    <source>
        <strain evidence="4 5">S-613</strain>
    </source>
</reference>
<evidence type="ECO:0000313" key="4">
    <source>
        <dbReference type="EMBL" id="APT83784.1"/>
    </source>
</evidence>
<feature type="region of interest" description="Disordered" evidence="1">
    <location>
        <begin position="239"/>
        <end position="265"/>
    </location>
</feature>
<dbReference type="InterPro" id="IPR000326">
    <property type="entry name" value="PAP2/HPO"/>
</dbReference>
<dbReference type="RefSeq" id="WP_075724220.1">
    <property type="nucleotide sequence ID" value="NZ_CP009245.1"/>
</dbReference>
<dbReference type="OrthoDB" id="5289372at2"/>
<dbReference type="SMART" id="SM00014">
    <property type="entry name" value="acidPPc"/>
    <property type="match status" value="1"/>
</dbReference>
<dbReference type="PANTHER" id="PTHR14969">
    <property type="entry name" value="SPHINGOSINE-1-PHOSPHATE PHOSPHOHYDROLASE"/>
    <property type="match status" value="1"/>
</dbReference>
<keyword evidence="2" id="KW-0812">Transmembrane</keyword>
<dbReference type="Gene3D" id="1.20.144.10">
    <property type="entry name" value="Phosphatidic acid phosphatase type 2/haloperoxidase"/>
    <property type="match status" value="1"/>
</dbReference>
<evidence type="ECO:0000313" key="5">
    <source>
        <dbReference type="Proteomes" id="UP000185478"/>
    </source>
</evidence>
<name>A0A1L7CD86_9CORY</name>
<dbReference type="Proteomes" id="UP000185478">
    <property type="component" value="Chromosome"/>
</dbReference>
<dbReference type="Pfam" id="PF01569">
    <property type="entry name" value="PAP2"/>
    <property type="match status" value="1"/>
</dbReference>
<sequence>MNPLTQAVLSQATKLLTRTTAAAPQALDSASELARNLTGRITQPAAETVKAAVGRFADQPIATGPLGRIDDAVWRFVVSHRPAGSPGPTSEGLSPAHAGSPAPWQATTFADGFFYTIHWVAQPSIVVTAGSLFALTQGILGLDPVRRRILATGTKPAWFWDVTMAQAMTSIGVVVTAQACSTGFKKLFGRQRPPEMFRLAIESARSFPSGHMIAAVAGCGALLALRYAGKRAAHASAMATTAPGVHEQNPASAADSRQDVASRTTQEQVPPALIAGCVAWCLIVGYDRLYMGVHWLSDLLGGAAIGGFWSFVAWKAQAQLRQHR</sequence>
<feature type="domain" description="Phosphatidic acid phosphatase type 2/haloperoxidase" evidence="3">
    <location>
        <begin position="166"/>
        <end position="314"/>
    </location>
</feature>
<organism evidence="4 5">
    <name type="scientific">Corynebacterium aquilae DSM 44791</name>
    <dbReference type="NCBI Taxonomy" id="1431546"/>
    <lineage>
        <taxon>Bacteria</taxon>
        <taxon>Bacillati</taxon>
        <taxon>Actinomycetota</taxon>
        <taxon>Actinomycetes</taxon>
        <taxon>Mycobacteriales</taxon>
        <taxon>Corynebacteriaceae</taxon>
        <taxon>Corynebacterium</taxon>
    </lineage>
</organism>
<feature type="transmembrane region" description="Helical" evidence="2">
    <location>
        <begin position="292"/>
        <end position="314"/>
    </location>
</feature>
<keyword evidence="5" id="KW-1185">Reference proteome</keyword>
<dbReference type="EMBL" id="CP009245">
    <property type="protein sequence ID" value="APT83784.1"/>
    <property type="molecule type" value="Genomic_DNA"/>
</dbReference>
<keyword evidence="2" id="KW-0472">Membrane</keyword>
<dbReference type="SUPFAM" id="SSF48317">
    <property type="entry name" value="Acid phosphatase/Vanadium-dependent haloperoxidase"/>
    <property type="match status" value="1"/>
</dbReference>
<protein>
    <recommendedName>
        <fullName evidence="3">Phosphatidic acid phosphatase type 2/haloperoxidase domain-containing protein</fullName>
    </recommendedName>
</protein>
<feature type="transmembrane region" description="Helical" evidence="2">
    <location>
        <begin position="269"/>
        <end position="286"/>
    </location>
</feature>
<keyword evidence="2" id="KW-1133">Transmembrane helix</keyword>
<gene>
    <name evidence="4" type="ORF">CAQU_00295</name>
</gene>
<accession>A0A1L7CD86</accession>
<dbReference type="STRING" id="1431546.CAQU_00295"/>
<proteinExistence type="predicted"/>
<evidence type="ECO:0000256" key="1">
    <source>
        <dbReference type="SAM" id="MobiDB-lite"/>
    </source>
</evidence>
<dbReference type="AlphaFoldDB" id="A0A1L7CD86"/>
<feature type="transmembrane region" description="Helical" evidence="2">
    <location>
        <begin position="210"/>
        <end position="228"/>
    </location>
</feature>
<evidence type="ECO:0000256" key="2">
    <source>
        <dbReference type="SAM" id="Phobius"/>
    </source>
</evidence>